<name>A0AC61NDZ3_9BACT</name>
<proteinExistence type="predicted"/>
<dbReference type="Proteomes" id="UP000826212">
    <property type="component" value="Chromosome"/>
</dbReference>
<dbReference type="EMBL" id="CP081303">
    <property type="protein sequence ID" value="QZE13788.1"/>
    <property type="molecule type" value="Genomic_DNA"/>
</dbReference>
<sequence>MKTLVILGILNFLRTVLTILLVYYGLKLLGQFLAPYISKWVQKKAMEKMGNFQQGGFQQQKPKEDGEVTIDKNGAQKKGKSDSPTKDKGEYVDFEEVD</sequence>
<protein>
    <submittedName>
        <fullName evidence="1">DUF4834 family protein</fullName>
    </submittedName>
</protein>
<evidence type="ECO:0000313" key="2">
    <source>
        <dbReference type="Proteomes" id="UP000826212"/>
    </source>
</evidence>
<keyword evidence="2" id="KW-1185">Reference proteome</keyword>
<gene>
    <name evidence="1" type="ORF">K4L44_14670</name>
</gene>
<organism evidence="1 2">
    <name type="scientific">Halosquirtibacter laminarini</name>
    <dbReference type="NCBI Taxonomy" id="3374600"/>
    <lineage>
        <taxon>Bacteria</taxon>
        <taxon>Pseudomonadati</taxon>
        <taxon>Bacteroidota</taxon>
        <taxon>Bacteroidia</taxon>
        <taxon>Marinilabiliales</taxon>
        <taxon>Prolixibacteraceae</taxon>
        <taxon>Halosquirtibacter</taxon>
    </lineage>
</organism>
<accession>A0AC61NDZ3</accession>
<evidence type="ECO:0000313" key="1">
    <source>
        <dbReference type="EMBL" id="QZE13788.1"/>
    </source>
</evidence>
<reference evidence="1" key="1">
    <citation type="submission" date="2021-08" db="EMBL/GenBank/DDBJ databases">
        <title>Novel anaerobic bacterium isolated from sea squirt in East Sea, Republic of Korea.</title>
        <authorList>
            <person name="Nguyen T.H."/>
            <person name="Li Z."/>
            <person name="Lee Y.-J."/>
            <person name="Ko J."/>
            <person name="Kim S.-G."/>
        </authorList>
    </citation>
    <scope>NUCLEOTIDE SEQUENCE</scope>
    <source>
        <strain evidence="1">KCTC 25031</strain>
    </source>
</reference>